<evidence type="ECO:0000256" key="3">
    <source>
        <dbReference type="ARBA" id="ARBA00022989"/>
    </source>
</evidence>
<gene>
    <name evidence="8" type="ORF">GAB14E_1846</name>
</gene>
<keyword evidence="5 6" id="KW-0472">Membrane</keyword>
<dbReference type="AlphaFoldDB" id="A0A099KYV9"/>
<dbReference type="Gene3D" id="2.40.30.10">
    <property type="entry name" value="Translation factors"/>
    <property type="match status" value="1"/>
</dbReference>
<evidence type="ECO:0000256" key="2">
    <source>
        <dbReference type="ARBA" id="ARBA00022692"/>
    </source>
</evidence>
<dbReference type="InterPro" id="IPR013130">
    <property type="entry name" value="Fe3_Rdtase_TM_dom"/>
</dbReference>
<dbReference type="InterPro" id="IPR050369">
    <property type="entry name" value="RBOH/FRE"/>
</dbReference>
<name>A0A099KYV9_COLPS</name>
<feature type="transmembrane region" description="Helical" evidence="6">
    <location>
        <begin position="69"/>
        <end position="92"/>
    </location>
</feature>
<comment type="caution">
    <text evidence="8">The sequence shown here is derived from an EMBL/GenBank/DDBJ whole genome shotgun (WGS) entry which is preliminary data.</text>
</comment>
<evidence type="ECO:0000256" key="1">
    <source>
        <dbReference type="ARBA" id="ARBA00004141"/>
    </source>
</evidence>
<dbReference type="SUPFAM" id="SSF63380">
    <property type="entry name" value="Riboflavin synthase domain-like"/>
    <property type="match status" value="1"/>
</dbReference>
<feature type="domain" description="FAD-binding FR-type" evidence="7">
    <location>
        <begin position="302"/>
        <end position="433"/>
    </location>
</feature>
<dbReference type="InterPro" id="IPR017927">
    <property type="entry name" value="FAD-bd_FR_type"/>
</dbReference>
<comment type="subcellular location">
    <subcellularLocation>
        <location evidence="1">Membrane</location>
        <topology evidence="1">Multi-pass membrane protein</topology>
    </subcellularLocation>
</comment>
<dbReference type="EMBL" id="JQEC01000014">
    <property type="protein sequence ID" value="KGJ95934.1"/>
    <property type="molecule type" value="Genomic_DNA"/>
</dbReference>
<feature type="transmembrane region" description="Helical" evidence="6">
    <location>
        <begin position="234"/>
        <end position="253"/>
    </location>
</feature>
<dbReference type="Pfam" id="PF01794">
    <property type="entry name" value="Ferric_reduct"/>
    <property type="match status" value="1"/>
</dbReference>
<dbReference type="SUPFAM" id="SSF52343">
    <property type="entry name" value="Ferredoxin reductase-like, C-terminal NADP-linked domain"/>
    <property type="match status" value="1"/>
</dbReference>
<dbReference type="RefSeq" id="WP_052093541.1">
    <property type="nucleotide sequence ID" value="NZ_JQEC01000014.1"/>
</dbReference>
<dbReference type="OrthoDB" id="9796486at2"/>
<dbReference type="Gene3D" id="3.40.50.80">
    <property type="entry name" value="Nucleotide-binding domain of ferredoxin-NADP reductase (FNR) module"/>
    <property type="match status" value="1"/>
</dbReference>
<accession>A0A099KYV9</accession>
<dbReference type="InterPro" id="IPR013121">
    <property type="entry name" value="Fe_red_NAD-bd_6"/>
</dbReference>
<evidence type="ECO:0000256" key="5">
    <source>
        <dbReference type="ARBA" id="ARBA00023136"/>
    </source>
</evidence>
<evidence type="ECO:0000259" key="7">
    <source>
        <dbReference type="PROSITE" id="PS51384"/>
    </source>
</evidence>
<dbReference type="PANTHER" id="PTHR11972:SF153">
    <property type="entry name" value="SUPEROXIDE-GENERATING NADPH OXIDASE HEAVY CHAIN SUBUNIT A"/>
    <property type="match status" value="1"/>
</dbReference>
<proteinExistence type="predicted"/>
<evidence type="ECO:0000313" key="8">
    <source>
        <dbReference type="EMBL" id="KGJ95934.1"/>
    </source>
</evidence>
<dbReference type="InterPro" id="IPR017938">
    <property type="entry name" value="Riboflavin_synthase-like_b-brl"/>
</dbReference>
<feature type="transmembrane region" description="Helical" evidence="6">
    <location>
        <begin position="440"/>
        <end position="460"/>
    </location>
</feature>
<evidence type="ECO:0000256" key="6">
    <source>
        <dbReference type="SAM" id="Phobius"/>
    </source>
</evidence>
<reference evidence="8 9" key="1">
    <citation type="submission" date="2014-08" db="EMBL/GenBank/DDBJ databases">
        <title>Genomic and Phenotypic Diversity of Colwellia psychrerythraea strains from Disparate Marine Basins.</title>
        <authorList>
            <person name="Techtmann S.M."/>
            <person name="Stelling S.C."/>
            <person name="Utturkar S.M."/>
            <person name="Alshibli N."/>
            <person name="Harris A."/>
            <person name="Brown S.D."/>
            <person name="Hazen T.C."/>
        </authorList>
    </citation>
    <scope>NUCLEOTIDE SEQUENCE [LARGE SCALE GENOMIC DNA]</scope>
    <source>
        <strain evidence="8 9">GAB14E</strain>
    </source>
</reference>
<dbReference type="GO" id="GO:0016491">
    <property type="term" value="F:oxidoreductase activity"/>
    <property type="evidence" value="ECO:0007669"/>
    <property type="project" value="UniProtKB-KW"/>
</dbReference>
<evidence type="ECO:0000313" key="9">
    <source>
        <dbReference type="Proteomes" id="UP000029868"/>
    </source>
</evidence>
<keyword evidence="4" id="KW-0560">Oxidoreductase</keyword>
<dbReference type="CDD" id="cd06186">
    <property type="entry name" value="NOX_Duox_like_FAD_NADP"/>
    <property type="match status" value="1"/>
</dbReference>
<keyword evidence="3 6" id="KW-1133">Transmembrane helix</keyword>
<feature type="transmembrane region" description="Helical" evidence="6">
    <location>
        <begin position="27"/>
        <end position="49"/>
    </location>
</feature>
<dbReference type="PATRIC" id="fig|28229.3.peg.1453"/>
<dbReference type="GO" id="GO:0005886">
    <property type="term" value="C:plasma membrane"/>
    <property type="evidence" value="ECO:0007669"/>
    <property type="project" value="TreeGrafter"/>
</dbReference>
<dbReference type="Pfam" id="PF08030">
    <property type="entry name" value="NAD_binding_6"/>
    <property type="match status" value="1"/>
</dbReference>
<dbReference type="PROSITE" id="PS51384">
    <property type="entry name" value="FAD_FR"/>
    <property type="match status" value="1"/>
</dbReference>
<dbReference type="InterPro" id="IPR039261">
    <property type="entry name" value="FNR_nucleotide-bd"/>
</dbReference>
<dbReference type="InterPro" id="IPR013112">
    <property type="entry name" value="FAD-bd_8"/>
</dbReference>
<dbReference type="PANTHER" id="PTHR11972">
    <property type="entry name" value="NADPH OXIDASE"/>
    <property type="match status" value="1"/>
</dbReference>
<keyword evidence="2 6" id="KW-0812">Transmembrane</keyword>
<protein>
    <submittedName>
        <fullName evidence="8">Ferric reductase NAD binding protein</fullName>
    </submittedName>
</protein>
<evidence type="ECO:0000256" key="4">
    <source>
        <dbReference type="ARBA" id="ARBA00023002"/>
    </source>
</evidence>
<organism evidence="8 9">
    <name type="scientific">Colwellia psychrerythraea</name>
    <name type="common">Vibrio psychroerythus</name>
    <dbReference type="NCBI Taxonomy" id="28229"/>
    <lineage>
        <taxon>Bacteria</taxon>
        <taxon>Pseudomonadati</taxon>
        <taxon>Pseudomonadota</taxon>
        <taxon>Gammaproteobacteria</taxon>
        <taxon>Alteromonadales</taxon>
        <taxon>Colwelliaceae</taxon>
        <taxon>Colwellia</taxon>
    </lineage>
</organism>
<dbReference type="Pfam" id="PF08022">
    <property type="entry name" value="FAD_binding_8"/>
    <property type="match status" value="1"/>
</dbReference>
<feature type="transmembrane region" description="Helical" evidence="6">
    <location>
        <begin position="112"/>
        <end position="131"/>
    </location>
</feature>
<sequence length="592" mass="68960">MKSTATTFEPPIISRGYVFYRWLKKHYCTWLALPWLMLLTFALAMQFWIGFQYNSNDTTTIYLQVARAFAYDLLLILSLLWLPVMRHGLAALWRSRWTSWLPLTHAKNIHRWLGHVLIVASLIHGSCYLLYFNSLESPFMATLLGEEPDLVRSMKTTMYEFVSEDESIEDVIDWIALGMPESMYHDKIRPIMKEDCTKCHSSSSTMTYAIPSLALSHYDEVTSLSQAGLWSRQFRINICGIVMLLLVIALWVTSLGVMRKRYHHVFQQVHKLGYLMILLALLHIPRYTWLILPCIILAIEYVFSHYVRIYYNQTATLIKVNDSVMTLTLPRPSRFKIQSGHYLQLRIPGIKRYEWHDFSLTGQRSDEDVIRLKIKVQGNWTQKLYDRFGSAKYPSSTRNDLYMNELPQTESLNEDQARLKVDIRGPFASPAAHMPKNDRWVMIAGGIGITPFIGFMHAFLSNKHQVKQFHLIWVLRDSALLSWLKPFITSPILGGHIHIYLTQSEESSLPDWLYFNKQKNISINKQRPDWSKIFSHLDEFNHNKNSTQNKSHNRYSLKIKKPHCFVCGPLGLTKAVTKHCQNMGWSVSVEQF</sequence>
<dbReference type="Proteomes" id="UP000029868">
    <property type="component" value="Unassembled WGS sequence"/>
</dbReference>